<dbReference type="AlphaFoldDB" id="A0A6N6N767"/>
<evidence type="ECO:0000256" key="2">
    <source>
        <dbReference type="ARBA" id="ARBA00010333"/>
    </source>
</evidence>
<protein>
    <submittedName>
        <fullName evidence="7">Basic amino acid ABC transporter substrate-binding protein</fullName>
    </submittedName>
</protein>
<accession>A0A6N6N767</accession>
<comment type="caution">
    <text evidence="7">The sequence shown here is derived from an EMBL/GenBank/DDBJ whole genome shotgun (WGS) entry which is preliminary data.</text>
</comment>
<proteinExistence type="inferred from homology"/>
<keyword evidence="8" id="KW-1185">Reference proteome</keyword>
<organism evidence="7 8">
    <name type="scientific">Pseudodesulfovibrio senegalensis</name>
    <dbReference type="NCBI Taxonomy" id="1721087"/>
    <lineage>
        <taxon>Bacteria</taxon>
        <taxon>Pseudomonadati</taxon>
        <taxon>Thermodesulfobacteriota</taxon>
        <taxon>Desulfovibrionia</taxon>
        <taxon>Desulfovibrionales</taxon>
        <taxon>Desulfovibrionaceae</taxon>
    </lineage>
</organism>
<dbReference type="GO" id="GO:0015276">
    <property type="term" value="F:ligand-gated monoatomic ion channel activity"/>
    <property type="evidence" value="ECO:0007669"/>
    <property type="project" value="InterPro"/>
</dbReference>
<name>A0A6N6N767_9BACT</name>
<dbReference type="InterPro" id="IPR001320">
    <property type="entry name" value="Iontro_rcpt_C"/>
</dbReference>
<dbReference type="SMART" id="SM00062">
    <property type="entry name" value="PBPb"/>
    <property type="match status" value="1"/>
</dbReference>
<dbReference type="SUPFAM" id="SSF53850">
    <property type="entry name" value="Periplasmic binding protein-like II"/>
    <property type="match status" value="1"/>
</dbReference>
<dbReference type="Proteomes" id="UP000438699">
    <property type="component" value="Unassembled WGS sequence"/>
</dbReference>
<dbReference type="PANTHER" id="PTHR35936:SF17">
    <property type="entry name" value="ARGININE-BINDING EXTRACELLULAR PROTEIN ARTP"/>
    <property type="match status" value="1"/>
</dbReference>
<feature type="domain" description="Ionotropic glutamate receptor C-terminal" evidence="6">
    <location>
        <begin position="32"/>
        <end position="245"/>
    </location>
</feature>
<dbReference type="Gene3D" id="3.40.190.10">
    <property type="entry name" value="Periplasmic binding protein-like II"/>
    <property type="match status" value="2"/>
</dbReference>
<evidence type="ECO:0000313" key="8">
    <source>
        <dbReference type="Proteomes" id="UP000438699"/>
    </source>
</evidence>
<dbReference type="PANTHER" id="PTHR35936">
    <property type="entry name" value="MEMBRANE-BOUND LYTIC MUREIN TRANSGLYCOSYLASE F"/>
    <property type="match status" value="1"/>
</dbReference>
<evidence type="ECO:0000259" key="6">
    <source>
        <dbReference type="SMART" id="SM00079"/>
    </source>
</evidence>
<dbReference type="EMBL" id="WAIE01000001">
    <property type="protein sequence ID" value="KAB1443904.1"/>
    <property type="molecule type" value="Genomic_DNA"/>
</dbReference>
<evidence type="ECO:0000256" key="1">
    <source>
        <dbReference type="ARBA" id="ARBA00004196"/>
    </source>
</evidence>
<evidence type="ECO:0000259" key="5">
    <source>
        <dbReference type="SMART" id="SM00062"/>
    </source>
</evidence>
<dbReference type="InterPro" id="IPR001638">
    <property type="entry name" value="Solute-binding_3/MltF_N"/>
</dbReference>
<sequence>MFLAVAVFQAAAFVCAQDASAELWDSIQKNGVIVIGNSPDYPPYESMDGNTRVGFDIDIMNAMAEKMGIKVEWKTMSFDTIIAAVNMGNVDIGFSGFSVTEDRKKSVDFSTPYFASGQVIVVRPGSSIKSGADLVGKKIGVQLGTTGQEAAEKIENAEVIKPETYSTAFMMLKSEAVDAVVADIPVANEYAQKQGFVIAPEKLSYEENAIVIPKGNPKLVEALNKALAEVEQEGTLAKLVEKWMK</sequence>
<keyword evidence="3" id="KW-0732">Signal</keyword>
<dbReference type="GO" id="GO:0016020">
    <property type="term" value="C:membrane"/>
    <property type="evidence" value="ECO:0007669"/>
    <property type="project" value="InterPro"/>
</dbReference>
<gene>
    <name evidence="7" type="ORF">F8A88_05625</name>
</gene>
<evidence type="ECO:0000256" key="4">
    <source>
        <dbReference type="RuleBase" id="RU003744"/>
    </source>
</evidence>
<reference evidence="7 8" key="1">
    <citation type="journal article" date="2017" name="Int. J. Syst. Evol. Microbiol.">
        <title>Desulfovibrio senegalensis sp. nov., a mesophilic sulfate reducer isolated from marine sediment.</title>
        <authorList>
            <person name="Thioye A."/>
            <person name="Gam Z.B.A."/>
            <person name="Mbengue M."/>
            <person name="Cayol J.L."/>
            <person name="Joseph-Bartoli M."/>
            <person name="Toure-Kane C."/>
            <person name="Labat M."/>
        </authorList>
    </citation>
    <scope>NUCLEOTIDE SEQUENCE [LARGE SCALE GENOMIC DNA]</scope>
    <source>
        <strain evidence="7 8">DSM 101509</strain>
    </source>
</reference>
<comment type="similarity">
    <text evidence="2 4">Belongs to the bacterial solute-binding protein 3 family.</text>
</comment>
<dbReference type="SMART" id="SM00079">
    <property type="entry name" value="PBPe"/>
    <property type="match status" value="1"/>
</dbReference>
<dbReference type="OrthoDB" id="368476at2"/>
<evidence type="ECO:0000256" key="3">
    <source>
        <dbReference type="ARBA" id="ARBA00022729"/>
    </source>
</evidence>
<feature type="domain" description="Solute-binding protein family 3/N-terminal" evidence="5">
    <location>
        <begin position="32"/>
        <end position="245"/>
    </location>
</feature>
<dbReference type="GO" id="GO:0030313">
    <property type="term" value="C:cell envelope"/>
    <property type="evidence" value="ECO:0007669"/>
    <property type="project" value="UniProtKB-SubCell"/>
</dbReference>
<dbReference type="InterPro" id="IPR018313">
    <property type="entry name" value="SBP_3_CS"/>
</dbReference>
<comment type="subcellular location">
    <subcellularLocation>
        <location evidence="1">Cell envelope</location>
    </subcellularLocation>
</comment>
<dbReference type="PROSITE" id="PS01039">
    <property type="entry name" value="SBP_BACTERIAL_3"/>
    <property type="match status" value="1"/>
</dbReference>
<dbReference type="CDD" id="cd13624">
    <property type="entry name" value="PBP2_Arg_Lys_His"/>
    <property type="match status" value="1"/>
</dbReference>
<evidence type="ECO:0000313" key="7">
    <source>
        <dbReference type="EMBL" id="KAB1443904.1"/>
    </source>
</evidence>
<dbReference type="Pfam" id="PF00497">
    <property type="entry name" value="SBP_bac_3"/>
    <property type="match status" value="1"/>
</dbReference>